<evidence type="ECO:0000313" key="10">
    <source>
        <dbReference type="EMBL" id="OTA41183.1"/>
    </source>
</evidence>
<evidence type="ECO:0000256" key="1">
    <source>
        <dbReference type="ARBA" id="ARBA00018672"/>
    </source>
</evidence>
<reference evidence="11" key="1">
    <citation type="submission" date="2016-04" db="EMBL/GenBank/DDBJ databases">
        <authorList>
            <person name="Antunes L.P."/>
            <person name="Martins L.F."/>
            <person name="Pereira R.V."/>
            <person name="Thomas A.M."/>
            <person name="Barbosa D."/>
            <person name="Nascimento L."/>
            <person name="Silva G.M."/>
            <person name="Condomitti G.W."/>
            <person name="Digiampietri L.A."/>
            <person name="Lombardi K.C."/>
            <person name="Ramos P.L."/>
            <person name="Quaggio R.B."/>
            <person name="Oliveira J.C."/>
            <person name="Pascon R.C."/>
            <person name="Cruz J.B."/>
            <person name="Silva A.M."/>
            <person name="Setubal J.C."/>
        </authorList>
    </citation>
    <scope>NUCLEOTIDE SEQUENCE [LARGE SCALE GENOMIC DNA]</scope>
</reference>
<dbReference type="SMART" id="SM00448">
    <property type="entry name" value="REC"/>
    <property type="match status" value="1"/>
</dbReference>
<gene>
    <name evidence="10" type="ORF">A6D92_09125</name>
</gene>
<dbReference type="SUPFAM" id="SSF46894">
    <property type="entry name" value="C-terminal effector domain of the bipartite response regulators"/>
    <property type="match status" value="1"/>
</dbReference>
<dbReference type="PROSITE" id="PS50043">
    <property type="entry name" value="HTH_LUXR_2"/>
    <property type="match status" value="1"/>
</dbReference>
<dbReference type="SUPFAM" id="SSF52172">
    <property type="entry name" value="CheY-like"/>
    <property type="match status" value="1"/>
</dbReference>
<feature type="modified residue" description="4-aspartylphosphate" evidence="7">
    <location>
        <position position="56"/>
    </location>
</feature>
<name>A0A1Y2T7F4_SYMTR</name>
<keyword evidence="5" id="KW-0804">Transcription</keyword>
<dbReference type="GO" id="GO:0000160">
    <property type="term" value="P:phosphorelay signal transduction system"/>
    <property type="evidence" value="ECO:0007669"/>
    <property type="project" value="InterPro"/>
</dbReference>
<evidence type="ECO:0000259" key="8">
    <source>
        <dbReference type="PROSITE" id="PS50043"/>
    </source>
</evidence>
<dbReference type="InterPro" id="IPR001789">
    <property type="entry name" value="Sig_transdc_resp-reg_receiver"/>
</dbReference>
<dbReference type="InterPro" id="IPR016032">
    <property type="entry name" value="Sig_transdc_resp-reg_C-effctor"/>
</dbReference>
<feature type="domain" description="HTH luxR-type" evidence="8">
    <location>
        <begin position="142"/>
        <end position="207"/>
    </location>
</feature>
<dbReference type="EMBL" id="LWLV01000702">
    <property type="protein sequence ID" value="OTA41183.1"/>
    <property type="molecule type" value="Genomic_DNA"/>
</dbReference>
<comment type="function">
    <text evidence="6">May play the central regulatory role in sporulation. It may be an element of the effector pathway responsible for the activation of sporulation genes in response to nutritional stress. Spo0A may act in concert with spo0H (a sigma factor) to control the expression of some genes that are critical to the sporulation process.</text>
</comment>
<evidence type="ECO:0000256" key="3">
    <source>
        <dbReference type="ARBA" id="ARBA00023015"/>
    </source>
</evidence>
<evidence type="ECO:0000259" key="9">
    <source>
        <dbReference type="PROSITE" id="PS50110"/>
    </source>
</evidence>
<dbReference type="Gene3D" id="3.40.50.2300">
    <property type="match status" value="1"/>
</dbReference>
<dbReference type="Pfam" id="PF00196">
    <property type="entry name" value="GerE"/>
    <property type="match status" value="1"/>
</dbReference>
<evidence type="ECO:0000256" key="4">
    <source>
        <dbReference type="ARBA" id="ARBA00023125"/>
    </source>
</evidence>
<dbReference type="InterPro" id="IPR058245">
    <property type="entry name" value="NreC/VraR/RcsB-like_REC"/>
</dbReference>
<evidence type="ECO:0000256" key="2">
    <source>
        <dbReference type="ARBA" id="ARBA00022553"/>
    </source>
</evidence>
<dbReference type="PANTHER" id="PTHR43214:SF43">
    <property type="entry name" value="TWO-COMPONENT RESPONSE REGULATOR"/>
    <property type="match status" value="1"/>
</dbReference>
<dbReference type="CDD" id="cd06170">
    <property type="entry name" value="LuxR_C_like"/>
    <property type="match status" value="1"/>
</dbReference>
<dbReference type="PANTHER" id="PTHR43214">
    <property type="entry name" value="TWO-COMPONENT RESPONSE REGULATOR"/>
    <property type="match status" value="1"/>
</dbReference>
<keyword evidence="4 10" id="KW-0238">DNA-binding</keyword>
<dbReference type="PRINTS" id="PR00038">
    <property type="entry name" value="HTHLUXR"/>
</dbReference>
<dbReference type="InterPro" id="IPR039420">
    <property type="entry name" value="WalR-like"/>
</dbReference>
<organism evidence="10 11">
    <name type="scientific">Symbiobacterium thermophilum</name>
    <dbReference type="NCBI Taxonomy" id="2734"/>
    <lineage>
        <taxon>Bacteria</taxon>
        <taxon>Bacillati</taxon>
        <taxon>Bacillota</taxon>
        <taxon>Clostridia</taxon>
        <taxon>Eubacteriales</taxon>
        <taxon>Symbiobacteriaceae</taxon>
        <taxon>Symbiobacterium</taxon>
    </lineage>
</organism>
<dbReference type="PROSITE" id="PS50110">
    <property type="entry name" value="RESPONSE_REGULATORY"/>
    <property type="match status" value="1"/>
</dbReference>
<dbReference type="InterPro" id="IPR011006">
    <property type="entry name" value="CheY-like_superfamily"/>
</dbReference>
<evidence type="ECO:0000256" key="5">
    <source>
        <dbReference type="ARBA" id="ARBA00023163"/>
    </source>
</evidence>
<evidence type="ECO:0000313" key="11">
    <source>
        <dbReference type="Proteomes" id="UP000194267"/>
    </source>
</evidence>
<dbReference type="AlphaFoldDB" id="A0A1Y2T7F4"/>
<dbReference type="PROSITE" id="PS00622">
    <property type="entry name" value="HTH_LUXR_1"/>
    <property type="match status" value="1"/>
</dbReference>
<evidence type="ECO:0000256" key="6">
    <source>
        <dbReference type="ARBA" id="ARBA00024867"/>
    </source>
</evidence>
<proteinExistence type="predicted"/>
<dbReference type="GO" id="GO:0006355">
    <property type="term" value="P:regulation of DNA-templated transcription"/>
    <property type="evidence" value="ECO:0007669"/>
    <property type="project" value="InterPro"/>
</dbReference>
<comment type="caution">
    <text evidence="10">The sequence shown here is derived from an EMBL/GenBank/DDBJ whole genome shotgun (WGS) entry which is preliminary data.</text>
</comment>
<dbReference type="SMART" id="SM00421">
    <property type="entry name" value="HTH_LUXR"/>
    <property type="match status" value="1"/>
</dbReference>
<dbReference type="CDD" id="cd17535">
    <property type="entry name" value="REC_NarL-like"/>
    <property type="match status" value="1"/>
</dbReference>
<dbReference type="Proteomes" id="UP000194267">
    <property type="component" value="Unassembled WGS sequence"/>
</dbReference>
<dbReference type="Pfam" id="PF00072">
    <property type="entry name" value="Response_reg"/>
    <property type="match status" value="1"/>
</dbReference>
<feature type="domain" description="Response regulatory" evidence="9">
    <location>
        <begin position="5"/>
        <end position="119"/>
    </location>
</feature>
<keyword evidence="3" id="KW-0805">Transcription regulation</keyword>
<dbReference type="InterPro" id="IPR000792">
    <property type="entry name" value="Tscrpt_reg_LuxR_C"/>
</dbReference>
<accession>A0A1Y2T7F4</accession>
<dbReference type="GO" id="GO:0003677">
    <property type="term" value="F:DNA binding"/>
    <property type="evidence" value="ECO:0007669"/>
    <property type="project" value="UniProtKB-KW"/>
</dbReference>
<sequence>MSPIRILICDDHFMVRQGLATYFELQDDFEVVGEAADGRQAVEMTRTLAPDVVLMDLMMPGLDGLSALRELKGTGAKVIMLTSFLDLEKAMACIEEGALGFLTKDIEPADLVDAIRAVHRGEPRLHPEVMKRLMVRTAQPHQPSKRDLLTPRELDVLRALAHGLTNREIAERLVISETTVKTHISSILSKLQLTDRTQAALWAVREGLVDD</sequence>
<protein>
    <recommendedName>
        <fullName evidence="1">Stage 0 sporulation protein A homolog</fullName>
    </recommendedName>
</protein>
<keyword evidence="2 7" id="KW-0597">Phosphoprotein</keyword>
<evidence type="ECO:0000256" key="7">
    <source>
        <dbReference type="PROSITE-ProRule" id="PRU00169"/>
    </source>
</evidence>